<evidence type="ECO:0000313" key="14">
    <source>
        <dbReference type="EMBL" id="RAM57746.1"/>
    </source>
</evidence>
<evidence type="ECO:0000256" key="8">
    <source>
        <dbReference type="ARBA" id="ARBA00022840"/>
    </source>
</evidence>
<dbReference type="GO" id="GO:0004743">
    <property type="term" value="F:pyruvate kinase activity"/>
    <property type="evidence" value="ECO:0007669"/>
    <property type="project" value="UniProtKB-EC"/>
</dbReference>
<accession>A0A328IR83</accession>
<dbReference type="SUPFAM" id="SSF52935">
    <property type="entry name" value="PK C-terminal domain-like"/>
    <property type="match status" value="1"/>
</dbReference>
<keyword evidence="10 12" id="KW-0324">Glycolysis</keyword>
<keyword evidence="15" id="KW-1185">Reference proteome</keyword>
<reference evidence="14 15" key="1">
    <citation type="submission" date="2014-04" db="EMBL/GenBank/DDBJ databases">
        <title>Genome study of Napier grass stunt phytoplasma.</title>
        <authorList>
            <person name="Kawicha P."/>
            <person name="Dickinson M."/>
            <person name="Hodgetts J."/>
        </authorList>
    </citation>
    <scope>NUCLEOTIDE SEQUENCE [LARGE SCALE GENOMIC DNA]</scope>
    <source>
        <strain evidence="14 15">NGS-S10</strain>
    </source>
</reference>
<dbReference type="UniPathway" id="UPA00109">
    <property type="reaction ID" value="UER00188"/>
</dbReference>
<dbReference type="InterPro" id="IPR036918">
    <property type="entry name" value="Pyrv_Knase_C_sf"/>
</dbReference>
<dbReference type="EMBL" id="JHUK01000003">
    <property type="protein sequence ID" value="RAM57746.1"/>
    <property type="molecule type" value="Genomic_DNA"/>
</dbReference>
<dbReference type="Proteomes" id="UP000249343">
    <property type="component" value="Unassembled WGS sequence"/>
</dbReference>
<dbReference type="Gene3D" id="3.40.1380.20">
    <property type="entry name" value="Pyruvate kinase, C-terminal domain"/>
    <property type="match status" value="1"/>
</dbReference>
<evidence type="ECO:0000256" key="1">
    <source>
        <dbReference type="ARBA" id="ARBA00004997"/>
    </source>
</evidence>
<comment type="pathway">
    <text evidence="1 12">Carbohydrate degradation; glycolysis; pyruvate from D-glyceraldehyde 3-phosphate: step 5/5.</text>
</comment>
<protein>
    <recommendedName>
        <fullName evidence="3 12">Pyruvate kinase</fullName>
        <ecNumber evidence="3 12">2.7.1.40</ecNumber>
    </recommendedName>
</protein>
<organism evidence="14 15">
    <name type="scientific">Candidatus Phytoplasma oryzae</name>
    <dbReference type="NCBI Taxonomy" id="203274"/>
    <lineage>
        <taxon>Bacteria</taxon>
        <taxon>Bacillati</taxon>
        <taxon>Mycoplasmatota</taxon>
        <taxon>Mollicutes</taxon>
        <taxon>Acholeplasmatales</taxon>
        <taxon>Acholeplasmataceae</taxon>
        <taxon>Candidatus Phytoplasma</taxon>
        <taxon>16SrXI (Rice yellow dwarf group)</taxon>
    </lineage>
</organism>
<evidence type="ECO:0000256" key="7">
    <source>
        <dbReference type="ARBA" id="ARBA00022777"/>
    </source>
</evidence>
<evidence type="ECO:0000256" key="10">
    <source>
        <dbReference type="ARBA" id="ARBA00023152"/>
    </source>
</evidence>
<evidence type="ECO:0000256" key="9">
    <source>
        <dbReference type="ARBA" id="ARBA00022842"/>
    </source>
</evidence>
<sequence length="241" mass="27459">MWEAYDNKSVFVRLNNIILSRYQIIEVSDAIMVARGDLGIEVEDILVPSYQNLLINKCLSKGKSVIVATQMLESMQKNCRPTKAEISDVYNAVQEGTSATMLSGESASGQYPVESIKYMYNINKQSEKTVNYYHLSCIYKPQNIRENFLCNVVQMALNLSIKGIIVENSEDAYNISKFHSSVMIFVFVKSLAEATMFSLNFGIIPILTKDELLSKISFIFKNNIKNRFIFIQKDKIEIKNL</sequence>
<keyword evidence="6" id="KW-0547">Nucleotide-binding</keyword>
<proteinExistence type="inferred from homology"/>
<comment type="similarity">
    <text evidence="2 12">Belongs to the pyruvate kinase family.</text>
</comment>
<evidence type="ECO:0000259" key="13">
    <source>
        <dbReference type="Pfam" id="PF00224"/>
    </source>
</evidence>
<comment type="caution">
    <text evidence="14">The sequence shown here is derived from an EMBL/GenBank/DDBJ whole genome shotgun (WGS) entry which is preliminary data.</text>
</comment>
<dbReference type="SUPFAM" id="SSF51621">
    <property type="entry name" value="Phosphoenolpyruvate/pyruvate domain"/>
    <property type="match status" value="1"/>
</dbReference>
<evidence type="ECO:0000256" key="11">
    <source>
        <dbReference type="ARBA" id="ARBA00023317"/>
    </source>
</evidence>
<dbReference type="GO" id="GO:0016301">
    <property type="term" value="F:kinase activity"/>
    <property type="evidence" value="ECO:0007669"/>
    <property type="project" value="UniProtKB-KW"/>
</dbReference>
<feature type="domain" description="Pyruvate kinase barrel" evidence="13">
    <location>
        <begin position="23"/>
        <end position="116"/>
    </location>
</feature>
<evidence type="ECO:0000256" key="3">
    <source>
        <dbReference type="ARBA" id="ARBA00012142"/>
    </source>
</evidence>
<keyword evidence="5" id="KW-0479">Metal-binding</keyword>
<dbReference type="Gene3D" id="3.20.20.60">
    <property type="entry name" value="Phosphoenolpyruvate-binding domains"/>
    <property type="match status" value="1"/>
</dbReference>
<evidence type="ECO:0000256" key="6">
    <source>
        <dbReference type="ARBA" id="ARBA00022741"/>
    </source>
</evidence>
<comment type="catalytic activity">
    <reaction evidence="12">
        <text>pyruvate + ATP = phosphoenolpyruvate + ADP + H(+)</text>
        <dbReference type="Rhea" id="RHEA:18157"/>
        <dbReference type="ChEBI" id="CHEBI:15361"/>
        <dbReference type="ChEBI" id="CHEBI:15378"/>
        <dbReference type="ChEBI" id="CHEBI:30616"/>
        <dbReference type="ChEBI" id="CHEBI:58702"/>
        <dbReference type="ChEBI" id="CHEBI:456216"/>
        <dbReference type="EC" id="2.7.1.40"/>
    </reaction>
</comment>
<dbReference type="InterPro" id="IPR015793">
    <property type="entry name" value="Pyrv_Knase_brl"/>
</dbReference>
<evidence type="ECO:0000313" key="15">
    <source>
        <dbReference type="Proteomes" id="UP000249343"/>
    </source>
</evidence>
<dbReference type="GO" id="GO:0030955">
    <property type="term" value="F:potassium ion binding"/>
    <property type="evidence" value="ECO:0007669"/>
    <property type="project" value="InterPro"/>
</dbReference>
<dbReference type="Pfam" id="PF00224">
    <property type="entry name" value="PK"/>
    <property type="match status" value="1"/>
</dbReference>
<dbReference type="InterPro" id="IPR040442">
    <property type="entry name" value="Pyrv_kinase-like_dom_sf"/>
</dbReference>
<dbReference type="GO" id="GO:0000287">
    <property type="term" value="F:magnesium ion binding"/>
    <property type="evidence" value="ECO:0007669"/>
    <property type="project" value="InterPro"/>
</dbReference>
<keyword evidence="11" id="KW-0670">Pyruvate</keyword>
<name>A0A328IR83_9MOLU</name>
<evidence type="ECO:0000256" key="2">
    <source>
        <dbReference type="ARBA" id="ARBA00008663"/>
    </source>
</evidence>
<dbReference type="InterPro" id="IPR015813">
    <property type="entry name" value="Pyrv/PenolPyrv_kinase-like_dom"/>
</dbReference>
<dbReference type="GO" id="GO:0005524">
    <property type="term" value="F:ATP binding"/>
    <property type="evidence" value="ECO:0007669"/>
    <property type="project" value="UniProtKB-KW"/>
</dbReference>
<keyword evidence="8" id="KW-0067">ATP-binding</keyword>
<dbReference type="AlphaFoldDB" id="A0A328IR83"/>
<evidence type="ECO:0000256" key="12">
    <source>
        <dbReference type="RuleBase" id="RU000504"/>
    </source>
</evidence>
<evidence type="ECO:0000256" key="4">
    <source>
        <dbReference type="ARBA" id="ARBA00022679"/>
    </source>
</evidence>
<keyword evidence="7 12" id="KW-0418">Kinase</keyword>
<dbReference type="PRINTS" id="PR01050">
    <property type="entry name" value="PYRUVTKNASE"/>
</dbReference>
<keyword evidence="4 12" id="KW-0808">Transferase</keyword>
<gene>
    <name evidence="14" type="ORF">DH96_01425</name>
</gene>
<evidence type="ECO:0000256" key="5">
    <source>
        <dbReference type="ARBA" id="ARBA00022723"/>
    </source>
</evidence>
<dbReference type="PANTHER" id="PTHR11817">
    <property type="entry name" value="PYRUVATE KINASE"/>
    <property type="match status" value="1"/>
</dbReference>
<dbReference type="EC" id="2.7.1.40" evidence="3 12"/>
<keyword evidence="9 12" id="KW-0460">Magnesium</keyword>
<dbReference type="InterPro" id="IPR001697">
    <property type="entry name" value="Pyr_Knase"/>
</dbReference>